<proteinExistence type="inferred from homology"/>
<sequence length="115" mass="12816">MKEFMLLLRNIGGNGQYITTPQDMQDDMPKWQQWMGDIARQGKLVSSKPIDYAGVVVSNQGVTEGPYKAINELVAGYLICKADSLEEAIAFSKSCPILKYSQGSVEVRRILPFEV</sequence>
<organism evidence="3 4">
    <name type="scientific">Spirosoma soli</name>
    <dbReference type="NCBI Taxonomy" id="1770529"/>
    <lineage>
        <taxon>Bacteria</taxon>
        <taxon>Pseudomonadati</taxon>
        <taxon>Bacteroidota</taxon>
        <taxon>Cytophagia</taxon>
        <taxon>Cytophagales</taxon>
        <taxon>Cytophagaceae</taxon>
        <taxon>Spirosoma</taxon>
    </lineage>
</organism>
<dbReference type="SUPFAM" id="SSF54909">
    <property type="entry name" value="Dimeric alpha+beta barrel"/>
    <property type="match status" value="1"/>
</dbReference>
<dbReference type="EMBL" id="JBHULN010000001">
    <property type="protein sequence ID" value="MFD2569062.1"/>
    <property type="molecule type" value="Genomic_DNA"/>
</dbReference>
<evidence type="ECO:0000313" key="4">
    <source>
        <dbReference type="Proteomes" id="UP001597469"/>
    </source>
</evidence>
<dbReference type="Gene3D" id="3.30.70.1060">
    <property type="entry name" value="Dimeric alpha+beta barrel"/>
    <property type="match status" value="1"/>
</dbReference>
<accession>A0ABW5M0C6</accession>
<comment type="similarity">
    <text evidence="1">Belongs to the YciI family.</text>
</comment>
<feature type="domain" description="YCII-related" evidence="2">
    <location>
        <begin position="24"/>
        <end position="113"/>
    </location>
</feature>
<keyword evidence="4" id="KW-1185">Reference proteome</keyword>
<reference evidence="4" key="1">
    <citation type="journal article" date="2019" name="Int. J. Syst. Evol. Microbiol.">
        <title>The Global Catalogue of Microorganisms (GCM) 10K type strain sequencing project: providing services to taxonomists for standard genome sequencing and annotation.</title>
        <authorList>
            <consortium name="The Broad Institute Genomics Platform"/>
            <consortium name="The Broad Institute Genome Sequencing Center for Infectious Disease"/>
            <person name="Wu L."/>
            <person name="Ma J."/>
        </authorList>
    </citation>
    <scope>NUCLEOTIDE SEQUENCE [LARGE SCALE GENOMIC DNA]</scope>
    <source>
        <strain evidence="4">KCTC 42805</strain>
    </source>
</reference>
<dbReference type="Pfam" id="PF03795">
    <property type="entry name" value="YCII"/>
    <property type="match status" value="1"/>
</dbReference>
<evidence type="ECO:0000259" key="2">
    <source>
        <dbReference type="Pfam" id="PF03795"/>
    </source>
</evidence>
<name>A0ABW5M0C6_9BACT</name>
<dbReference type="InterPro" id="IPR005545">
    <property type="entry name" value="YCII"/>
</dbReference>
<dbReference type="InterPro" id="IPR011008">
    <property type="entry name" value="Dimeric_a/b-barrel"/>
</dbReference>
<comment type="caution">
    <text evidence="3">The sequence shown here is derived from an EMBL/GenBank/DDBJ whole genome shotgun (WGS) entry which is preliminary data.</text>
</comment>
<dbReference type="RefSeq" id="WP_381517478.1">
    <property type="nucleotide sequence ID" value="NZ_JBHULN010000001.1"/>
</dbReference>
<evidence type="ECO:0000313" key="3">
    <source>
        <dbReference type="EMBL" id="MFD2569062.1"/>
    </source>
</evidence>
<protein>
    <submittedName>
        <fullName evidence="3">YciI family protein</fullName>
    </submittedName>
</protein>
<evidence type="ECO:0000256" key="1">
    <source>
        <dbReference type="ARBA" id="ARBA00007689"/>
    </source>
</evidence>
<dbReference type="Proteomes" id="UP001597469">
    <property type="component" value="Unassembled WGS sequence"/>
</dbReference>
<gene>
    <name evidence="3" type="ORF">ACFSUS_00360</name>
</gene>